<reference evidence="4 5" key="1">
    <citation type="journal article" date="2010" name="Stand. Genomic Sci.">
        <title>Complete genome sequence of Cellulophaga algicola type strain (IC166).</title>
        <authorList>
            <person name="Abt B."/>
            <person name="Lu M."/>
            <person name="Misra M."/>
            <person name="Han C."/>
            <person name="Nolan M."/>
            <person name="Lucas S."/>
            <person name="Hammon N."/>
            <person name="Deshpande S."/>
            <person name="Cheng J.F."/>
            <person name="Tapia R."/>
            <person name="Goodwin L."/>
            <person name="Pitluck S."/>
            <person name="Liolios K."/>
            <person name="Pagani I."/>
            <person name="Ivanova N."/>
            <person name="Mavromatis K."/>
            <person name="Ovchinikova G."/>
            <person name="Pati A."/>
            <person name="Chen A."/>
            <person name="Palaniappan K."/>
            <person name="Land M."/>
            <person name="Hauser L."/>
            <person name="Chang Y.J."/>
            <person name="Jeffries C.D."/>
            <person name="Detter J.C."/>
            <person name="Brambilla E."/>
            <person name="Rohde M."/>
            <person name="Tindall B.J."/>
            <person name="Goker M."/>
            <person name="Woyke T."/>
            <person name="Bristow J."/>
            <person name="Eisen J.A."/>
            <person name="Markowitz V."/>
            <person name="Hugenholtz P."/>
            <person name="Kyrpides N.C."/>
            <person name="Klenk H.P."/>
            <person name="Lapidus A."/>
        </authorList>
    </citation>
    <scope>NUCLEOTIDE SEQUENCE [LARGE SCALE GENOMIC DNA]</scope>
    <source>
        <strain evidence="5">DSM 14237 / IC166 / ACAM 630</strain>
    </source>
</reference>
<evidence type="ECO:0000313" key="5">
    <source>
        <dbReference type="Proteomes" id="UP000008634"/>
    </source>
</evidence>
<keyword evidence="2" id="KW-0472">Membrane</keyword>
<evidence type="ECO:0000256" key="2">
    <source>
        <dbReference type="SAM" id="Phobius"/>
    </source>
</evidence>
<dbReference type="NCBIfam" id="TIGR01730">
    <property type="entry name" value="RND_mfp"/>
    <property type="match status" value="1"/>
</dbReference>
<dbReference type="AlphaFoldDB" id="E6X4R1"/>
<gene>
    <name evidence="4" type="ordered locus">Celal_2091</name>
</gene>
<dbReference type="GO" id="GO:0015562">
    <property type="term" value="F:efflux transmembrane transporter activity"/>
    <property type="evidence" value="ECO:0007669"/>
    <property type="project" value="InterPro"/>
</dbReference>
<evidence type="ECO:0000313" key="4">
    <source>
        <dbReference type="EMBL" id="ADV49386.1"/>
    </source>
</evidence>
<evidence type="ECO:0000256" key="1">
    <source>
        <dbReference type="ARBA" id="ARBA00009477"/>
    </source>
</evidence>
<dbReference type="Pfam" id="PF25917">
    <property type="entry name" value="BSH_RND"/>
    <property type="match status" value="1"/>
</dbReference>
<keyword evidence="2" id="KW-0812">Transmembrane</keyword>
<dbReference type="STRING" id="688270.Celal_2091"/>
<keyword evidence="5" id="KW-1185">Reference proteome</keyword>
<keyword evidence="2" id="KW-1133">Transmembrane helix</keyword>
<dbReference type="GO" id="GO:1990281">
    <property type="term" value="C:efflux pump complex"/>
    <property type="evidence" value="ECO:0007669"/>
    <property type="project" value="TreeGrafter"/>
</dbReference>
<dbReference type="EMBL" id="CP002453">
    <property type="protein sequence ID" value="ADV49386.1"/>
    <property type="molecule type" value="Genomic_DNA"/>
</dbReference>
<dbReference type="Proteomes" id="UP000008634">
    <property type="component" value="Chromosome"/>
</dbReference>
<feature type="transmembrane region" description="Helical" evidence="2">
    <location>
        <begin position="21"/>
        <end position="42"/>
    </location>
</feature>
<dbReference type="Gene3D" id="6.20.50.140">
    <property type="match status" value="1"/>
</dbReference>
<dbReference type="SUPFAM" id="SSF111369">
    <property type="entry name" value="HlyD-like secretion proteins"/>
    <property type="match status" value="1"/>
</dbReference>
<sequence length="387" mass="42475">MLLEQNKTINHQSKNEHMKKRVTIIILGLIVVCLGGAMYYLYQKNAENPITYETETPTKQTIIKKTVATGSILPLEEVLIKPNISGVIEEIYVEGGDYVKSGDLLAKIKIVPNLNALNDARNSIDGARIGLDDQKRNLDRQKTLFEKGVISKVDLERAEVSFDQARQSYGAANKRYDIAKTGTTKGFGNAANTLIRATVSGMVLEVPVEVGNQVIESNNFNEGTTIAAIADVDKMIFEGKIDESEVGKVKENLPLEITVGAIENTIFPAVLDYIAPKGKAENGAIQFEIKGTLKKQDSIFIRAGLSANASIILAKVDSVISIKEALVQYDDATKKPFVEISTGEQEFERKDIVLGISDGINVEVKSGLSLTDKIKVWNKIEEEENED</sequence>
<proteinExistence type="inferred from homology"/>
<dbReference type="HOGENOM" id="CLU_018816_14_1_10"/>
<evidence type="ECO:0000259" key="3">
    <source>
        <dbReference type="Pfam" id="PF25917"/>
    </source>
</evidence>
<feature type="domain" description="Multidrug resistance protein MdtA-like barrel-sandwich hybrid" evidence="3">
    <location>
        <begin position="77"/>
        <end position="218"/>
    </location>
</feature>
<dbReference type="Gene3D" id="2.40.50.100">
    <property type="match status" value="1"/>
</dbReference>
<dbReference type="PANTHER" id="PTHR30469">
    <property type="entry name" value="MULTIDRUG RESISTANCE PROTEIN MDTA"/>
    <property type="match status" value="1"/>
</dbReference>
<dbReference type="eggNOG" id="COG0845">
    <property type="taxonomic scope" value="Bacteria"/>
</dbReference>
<dbReference type="PANTHER" id="PTHR30469:SF33">
    <property type="entry name" value="SLR1207 PROTEIN"/>
    <property type="match status" value="1"/>
</dbReference>
<dbReference type="KEGG" id="cao:Celal_2091"/>
<name>E6X4R1_CELAD</name>
<comment type="similarity">
    <text evidence="1">Belongs to the membrane fusion protein (MFP) (TC 8.A.1) family.</text>
</comment>
<organism evidence="4 5">
    <name type="scientific">Cellulophaga algicola (strain DSM 14237 / IC166 / ACAM 630)</name>
    <dbReference type="NCBI Taxonomy" id="688270"/>
    <lineage>
        <taxon>Bacteria</taxon>
        <taxon>Pseudomonadati</taxon>
        <taxon>Bacteroidota</taxon>
        <taxon>Flavobacteriia</taxon>
        <taxon>Flavobacteriales</taxon>
        <taxon>Flavobacteriaceae</taxon>
        <taxon>Cellulophaga</taxon>
    </lineage>
</organism>
<dbReference type="InterPro" id="IPR006143">
    <property type="entry name" value="RND_pump_MFP"/>
</dbReference>
<dbReference type="Gene3D" id="1.10.287.470">
    <property type="entry name" value="Helix hairpin bin"/>
    <property type="match status" value="1"/>
</dbReference>
<dbReference type="Gene3D" id="2.40.30.170">
    <property type="match status" value="1"/>
</dbReference>
<dbReference type="InterPro" id="IPR058625">
    <property type="entry name" value="MdtA-like_BSH"/>
</dbReference>
<accession>E6X4R1</accession>
<protein>
    <submittedName>
        <fullName evidence="4">Efflux transporter, RND family, MFP subunit</fullName>
    </submittedName>
</protein>